<evidence type="ECO:0000259" key="1">
    <source>
        <dbReference type="PROSITE" id="PS51163"/>
    </source>
</evidence>
<organism evidence="2">
    <name type="scientific">hydrothermal vent metagenome</name>
    <dbReference type="NCBI Taxonomy" id="652676"/>
    <lineage>
        <taxon>unclassified sequences</taxon>
        <taxon>metagenomes</taxon>
        <taxon>ecological metagenomes</taxon>
    </lineage>
</organism>
<name>A0A170PM45_9ZZZZ</name>
<dbReference type="AlphaFoldDB" id="A0A170PM45"/>
<evidence type="ECO:0000313" key="2">
    <source>
        <dbReference type="EMBL" id="CUS42242.1"/>
    </source>
</evidence>
<dbReference type="Pfam" id="PF01300">
    <property type="entry name" value="Sua5_yciO_yrdC"/>
    <property type="match status" value="1"/>
</dbReference>
<dbReference type="SUPFAM" id="SSF55821">
    <property type="entry name" value="YrdC/RibB"/>
    <property type="match status" value="1"/>
</dbReference>
<protein>
    <submittedName>
        <fullName evidence="2">Hypothetical YciO protein, TsaC/YrdC paralog</fullName>
    </submittedName>
</protein>
<dbReference type="PANTHER" id="PTHR42828">
    <property type="entry name" value="DHBP SYNTHASE RIBB-LIKE ALPHA/BETA DOMAIN-CONTAINING PROTEIN"/>
    <property type="match status" value="1"/>
</dbReference>
<dbReference type="EMBL" id="CZQC01000064">
    <property type="protein sequence ID" value="CUS42242.1"/>
    <property type="molecule type" value="Genomic_DNA"/>
</dbReference>
<accession>A0A170PM45</accession>
<feature type="domain" description="YrdC-like" evidence="1">
    <location>
        <begin position="14"/>
        <end position="200"/>
    </location>
</feature>
<dbReference type="InterPro" id="IPR006070">
    <property type="entry name" value="Sua5-like_dom"/>
</dbReference>
<dbReference type="NCBIfam" id="TIGR00057">
    <property type="entry name" value="L-threonylcarbamoyladenylate synthase"/>
    <property type="match status" value="1"/>
</dbReference>
<reference evidence="2" key="1">
    <citation type="submission" date="2015-10" db="EMBL/GenBank/DDBJ databases">
        <authorList>
            <person name="Gilbert D.G."/>
        </authorList>
    </citation>
    <scope>NUCLEOTIDE SEQUENCE</scope>
</reference>
<dbReference type="Gene3D" id="3.90.870.10">
    <property type="entry name" value="DHBP synthase"/>
    <property type="match status" value="1"/>
</dbReference>
<dbReference type="PROSITE" id="PS51163">
    <property type="entry name" value="YRDC"/>
    <property type="match status" value="1"/>
</dbReference>
<dbReference type="InterPro" id="IPR017945">
    <property type="entry name" value="DHBP_synth_RibB-like_a/b_dom"/>
</dbReference>
<sequence length="206" mass="22960">MSQFFQIHPENPQQRLIKQAAEIIRGGGLAVIPTDCAYALACRLGDKNATERLHRLRQLGPKHNFTLLCRDLSELSLFAKVDNSQYRLLKAHTPGAFTFILPGTREVPRLLMHPKKRTIGIRVPANAIAMALLEEMNEPLMTTSLIMPGEIMPLSDPYDIRQMLEHQLDLVVDGGYCGIEATTVIDMTEEVPELLRQGVGDASAFL</sequence>
<gene>
    <name evidence="2" type="ORF">MGWOODY_Tha583</name>
</gene>
<dbReference type="PANTHER" id="PTHR42828:SF3">
    <property type="entry name" value="THREONYLCARBAMOYL-AMP SYNTHASE"/>
    <property type="match status" value="1"/>
</dbReference>
<proteinExistence type="predicted"/>
<dbReference type="InterPro" id="IPR052532">
    <property type="entry name" value="SUA5_domain"/>
</dbReference>
<dbReference type="GO" id="GO:0003725">
    <property type="term" value="F:double-stranded RNA binding"/>
    <property type="evidence" value="ECO:0007669"/>
    <property type="project" value="InterPro"/>
</dbReference>